<organism evidence="4">
    <name type="scientific">Trepomonas sp. PC1</name>
    <dbReference type="NCBI Taxonomy" id="1076344"/>
    <lineage>
        <taxon>Eukaryota</taxon>
        <taxon>Metamonada</taxon>
        <taxon>Diplomonadida</taxon>
        <taxon>Hexamitidae</taxon>
        <taxon>Hexamitinae</taxon>
        <taxon>Trepomonas</taxon>
    </lineage>
</organism>
<evidence type="ECO:0000256" key="2">
    <source>
        <dbReference type="ARBA" id="ARBA00023163"/>
    </source>
</evidence>
<dbReference type="NCBIfam" id="TIGR01557">
    <property type="entry name" value="myb_SHAQKYF"/>
    <property type="match status" value="1"/>
</dbReference>
<protein>
    <submittedName>
        <fullName evidence="4">Uncharacterized protein</fullName>
    </submittedName>
</protein>
<dbReference type="InterPro" id="IPR009057">
    <property type="entry name" value="Homeodomain-like_sf"/>
</dbReference>
<sequence>MQTSQSLAQLLEQILVTEDEKISNSIEQKKLLNIRLKCQKILEKNEKLLTEKIQNLTKLNKGVQFKARTNEIRWSQELHLKFVIATMALGLVDVRPKQLEIILNQCCDIKLSRLNISSHLQKFRLRVAKQNQIQLAELTNKCFPTDIIHKELSQLQKQWQFIEFQGIQQHIIIKCLKQLEQ</sequence>
<evidence type="ECO:0000256" key="1">
    <source>
        <dbReference type="ARBA" id="ARBA00023015"/>
    </source>
</evidence>
<keyword evidence="3" id="KW-0539">Nucleus</keyword>
<keyword evidence="2" id="KW-0804">Transcription</keyword>
<dbReference type="Gene3D" id="1.10.10.60">
    <property type="entry name" value="Homeodomain-like"/>
    <property type="match status" value="1"/>
</dbReference>
<dbReference type="SUPFAM" id="SSF46689">
    <property type="entry name" value="Homeodomain-like"/>
    <property type="match status" value="1"/>
</dbReference>
<keyword evidence="1" id="KW-0805">Transcription regulation</keyword>
<dbReference type="GO" id="GO:0003677">
    <property type="term" value="F:DNA binding"/>
    <property type="evidence" value="ECO:0007669"/>
    <property type="project" value="InterPro"/>
</dbReference>
<reference evidence="4" key="1">
    <citation type="submission" date="2015-07" db="EMBL/GenBank/DDBJ databases">
        <title>Adaptation to a free-living lifestyle via gene acquisitions in the diplomonad Trepomonas sp. PC1.</title>
        <authorList>
            <person name="Xu F."/>
            <person name="Jerlstrom-Hultqvist J."/>
            <person name="Kolisko M."/>
            <person name="Simpson A.G.B."/>
            <person name="Roger A.J."/>
            <person name="Svard S.G."/>
            <person name="Andersson J.O."/>
        </authorList>
    </citation>
    <scope>NUCLEOTIDE SEQUENCE</scope>
    <source>
        <strain evidence="4">PC1</strain>
    </source>
</reference>
<name>A0A146K749_9EUKA</name>
<dbReference type="AlphaFoldDB" id="A0A146K749"/>
<gene>
    <name evidence="4" type="ORF">TPC1_16960</name>
</gene>
<accession>A0A146K749</accession>
<dbReference type="EMBL" id="GDID01005170">
    <property type="protein sequence ID" value="JAP91436.1"/>
    <property type="molecule type" value="Transcribed_RNA"/>
</dbReference>
<evidence type="ECO:0000313" key="4">
    <source>
        <dbReference type="EMBL" id="JAP91436.1"/>
    </source>
</evidence>
<proteinExistence type="predicted"/>
<dbReference type="InterPro" id="IPR006447">
    <property type="entry name" value="Myb_dom_plants"/>
</dbReference>
<evidence type="ECO:0000256" key="3">
    <source>
        <dbReference type="ARBA" id="ARBA00023242"/>
    </source>
</evidence>